<evidence type="ECO:0000313" key="6">
    <source>
        <dbReference type="EMBL" id="OTG38571.1"/>
    </source>
</evidence>
<dbReference type="PANTHER" id="PTHR23111">
    <property type="entry name" value="ZINC FINGER PROTEIN"/>
    <property type="match status" value="1"/>
</dbReference>
<dbReference type="Proteomes" id="UP000215914">
    <property type="component" value="Chromosome 1"/>
</dbReference>
<accession>A0A251VUU4</accession>
<sequence length="162" mass="18466">MKKKRSMEGGWVCRTCQLPNFNWRTKCQRCSGPFGRENTCAPGPRIRAYRPGDWFCDAGLCRAHNFATRQYCFRCGIIKSIPFYNGSAGYRNPVFPPVSFNFLGQSQRVAKISRRGWTAGDWFCLRPYCNAHNYGTRVQCYKCKAPKDLVSTNLVASGLQNP</sequence>
<proteinExistence type="predicted"/>
<keyword evidence="7" id="KW-1185">Reference proteome</keyword>
<evidence type="ECO:0000256" key="4">
    <source>
        <dbReference type="PROSITE-ProRule" id="PRU00322"/>
    </source>
</evidence>
<evidence type="ECO:0000256" key="3">
    <source>
        <dbReference type="ARBA" id="ARBA00022833"/>
    </source>
</evidence>
<feature type="domain" description="RanBP2-type" evidence="5">
    <location>
        <begin position="50"/>
        <end position="81"/>
    </location>
</feature>
<gene>
    <name evidence="6" type="ORF">HannXRQ_Chr01g0031111</name>
</gene>
<organism evidence="6 7">
    <name type="scientific">Helianthus annuus</name>
    <name type="common">Common sunflower</name>
    <dbReference type="NCBI Taxonomy" id="4232"/>
    <lineage>
        <taxon>Eukaryota</taxon>
        <taxon>Viridiplantae</taxon>
        <taxon>Streptophyta</taxon>
        <taxon>Embryophyta</taxon>
        <taxon>Tracheophyta</taxon>
        <taxon>Spermatophyta</taxon>
        <taxon>Magnoliopsida</taxon>
        <taxon>eudicotyledons</taxon>
        <taxon>Gunneridae</taxon>
        <taxon>Pentapetalae</taxon>
        <taxon>asterids</taxon>
        <taxon>campanulids</taxon>
        <taxon>Asterales</taxon>
        <taxon>Asteraceae</taxon>
        <taxon>Asteroideae</taxon>
        <taxon>Heliantheae alliance</taxon>
        <taxon>Heliantheae</taxon>
        <taxon>Helianthus</taxon>
    </lineage>
</organism>
<evidence type="ECO:0000259" key="5">
    <source>
        <dbReference type="PROSITE" id="PS50199"/>
    </source>
</evidence>
<evidence type="ECO:0000256" key="2">
    <source>
        <dbReference type="ARBA" id="ARBA00022771"/>
    </source>
</evidence>
<feature type="domain" description="RanBP2-type" evidence="5">
    <location>
        <begin position="7"/>
        <end position="36"/>
    </location>
</feature>
<keyword evidence="3" id="KW-0862">Zinc</keyword>
<dbReference type="STRING" id="4232.A0A251VUU4"/>
<dbReference type="EMBL" id="CM007890">
    <property type="protein sequence ID" value="OTG38571.1"/>
    <property type="molecule type" value="Genomic_DNA"/>
</dbReference>
<reference evidence="7" key="1">
    <citation type="journal article" date="2017" name="Nature">
        <title>The sunflower genome provides insights into oil metabolism, flowering and Asterid evolution.</title>
        <authorList>
            <person name="Badouin H."/>
            <person name="Gouzy J."/>
            <person name="Grassa C.J."/>
            <person name="Murat F."/>
            <person name="Staton S.E."/>
            <person name="Cottret L."/>
            <person name="Lelandais-Briere C."/>
            <person name="Owens G.L."/>
            <person name="Carrere S."/>
            <person name="Mayjonade B."/>
            <person name="Legrand L."/>
            <person name="Gill N."/>
            <person name="Kane N.C."/>
            <person name="Bowers J.E."/>
            <person name="Hubner S."/>
            <person name="Bellec A."/>
            <person name="Berard A."/>
            <person name="Berges H."/>
            <person name="Blanchet N."/>
            <person name="Boniface M.C."/>
            <person name="Brunel D."/>
            <person name="Catrice O."/>
            <person name="Chaidir N."/>
            <person name="Claudel C."/>
            <person name="Donnadieu C."/>
            <person name="Faraut T."/>
            <person name="Fievet G."/>
            <person name="Helmstetter N."/>
            <person name="King M."/>
            <person name="Knapp S.J."/>
            <person name="Lai Z."/>
            <person name="Le Paslier M.C."/>
            <person name="Lippi Y."/>
            <person name="Lorenzon L."/>
            <person name="Mandel J.R."/>
            <person name="Marage G."/>
            <person name="Marchand G."/>
            <person name="Marquand E."/>
            <person name="Bret-Mestries E."/>
            <person name="Morien E."/>
            <person name="Nambeesan S."/>
            <person name="Nguyen T."/>
            <person name="Pegot-Espagnet P."/>
            <person name="Pouilly N."/>
            <person name="Raftis F."/>
            <person name="Sallet E."/>
            <person name="Schiex T."/>
            <person name="Thomas J."/>
            <person name="Vandecasteele C."/>
            <person name="Vares D."/>
            <person name="Vear F."/>
            <person name="Vautrin S."/>
            <person name="Crespi M."/>
            <person name="Mangin B."/>
            <person name="Burke J.M."/>
            <person name="Salse J."/>
            <person name="Munos S."/>
            <person name="Vincourt P."/>
            <person name="Rieseberg L.H."/>
            <person name="Langlade N.B."/>
        </authorList>
    </citation>
    <scope>NUCLEOTIDE SEQUENCE [LARGE SCALE GENOMIC DNA]</scope>
    <source>
        <strain evidence="7">cv. SF193</strain>
    </source>
</reference>
<dbReference type="SUPFAM" id="SSF90209">
    <property type="entry name" value="Ran binding protein zinc finger-like"/>
    <property type="match status" value="2"/>
</dbReference>
<dbReference type="PROSITE" id="PS50199">
    <property type="entry name" value="ZF_RANBP2_2"/>
    <property type="match status" value="3"/>
</dbReference>
<dbReference type="AlphaFoldDB" id="A0A251VUU4"/>
<dbReference type="PROSITE" id="PS01358">
    <property type="entry name" value="ZF_RANBP2_1"/>
    <property type="match status" value="3"/>
</dbReference>
<dbReference type="SMART" id="SM00547">
    <property type="entry name" value="ZnF_RBZ"/>
    <property type="match status" value="3"/>
</dbReference>
<protein>
    <submittedName>
        <fullName evidence="6">Putative zinc finger, RanBP2-type</fullName>
    </submittedName>
</protein>
<dbReference type="GO" id="GO:0003729">
    <property type="term" value="F:mRNA binding"/>
    <property type="evidence" value="ECO:0000318"/>
    <property type="project" value="GO_Central"/>
</dbReference>
<dbReference type="InterPro" id="IPR036443">
    <property type="entry name" value="Znf_RanBP2_sf"/>
</dbReference>
<feature type="domain" description="RanBP2-type" evidence="5">
    <location>
        <begin position="118"/>
        <end position="149"/>
    </location>
</feature>
<dbReference type="InterPro" id="IPR001876">
    <property type="entry name" value="Znf_RanBP2"/>
</dbReference>
<evidence type="ECO:0000256" key="1">
    <source>
        <dbReference type="ARBA" id="ARBA00022723"/>
    </source>
</evidence>
<name>A0A251VUU4_HELAN</name>
<dbReference type="GO" id="GO:0005737">
    <property type="term" value="C:cytoplasm"/>
    <property type="evidence" value="ECO:0000318"/>
    <property type="project" value="GO_Central"/>
</dbReference>
<dbReference type="InParanoid" id="A0A251VUU4"/>
<dbReference type="Gene3D" id="4.10.1060.10">
    <property type="entry name" value="Zinc finger, RanBP2-type"/>
    <property type="match status" value="2"/>
</dbReference>
<evidence type="ECO:0000313" key="7">
    <source>
        <dbReference type="Proteomes" id="UP000215914"/>
    </source>
</evidence>
<dbReference type="GO" id="GO:0008270">
    <property type="term" value="F:zinc ion binding"/>
    <property type="evidence" value="ECO:0007669"/>
    <property type="project" value="UniProtKB-KW"/>
</dbReference>
<dbReference type="Pfam" id="PF00641">
    <property type="entry name" value="Zn_ribbon_RanBP"/>
    <property type="match status" value="3"/>
</dbReference>
<keyword evidence="2 4" id="KW-0863">Zinc-finger</keyword>
<keyword evidence="1" id="KW-0479">Metal-binding</keyword>
<dbReference type="PANTHER" id="PTHR23111:SF74">
    <property type="entry name" value="OS02G0203700 PROTEIN"/>
    <property type="match status" value="1"/>
</dbReference>